<feature type="domain" description="RING-type" evidence="18">
    <location>
        <begin position="202"/>
        <end position="237"/>
    </location>
</feature>
<dbReference type="InterPro" id="IPR001841">
    <property type="entry name" value="Znf_RING"/>
</dbReference>
<evidence type="ECO:0000256" key="9">
    <source>
        <dbReference type="ARBA" id="ARBA00022801"/>
    </source>
</evidence>
<dbReference type="CDD" id="cd16649">
    <property type="entry name" value="mRING-HC-C3HC5_CGRF1-like"/>
    <property type="match status" value="1"/>
</dbReference>
<keyword evidence="8" id="KW-0677">Repeat</keyword>
<evidence type="ECO:0000256" key="6">
    <source>
        <dbReference type="ARBA" id="ARBA00022525"/>
    </source>
</evidence>
<dbReference type="HOGENOM" id="CLU_013462_0_0_1"/>
<dbReference type="Gene3D" id="2.160.20.10">
    <property type="entry name" value="Single-stranded right-handed beta-helix, Pectin lyase-like"/>
    <property type="match status" value="1"/>
</dbReference>
<evidence type="ECO:0000256" key="5">
    <source>
        <dbReference type="ARBA" id="ARBA00022512"/>
    </source>
</evidence>
<dbReference type="FunFam" id="3.30.40.10:FF:000787">
    <property type="entry name" value="Os02g0130300 protein"/>
    <property type="match status" value="1"/>
</dbReference>
<dbReference type="OMA" id="MVCAVPR"/>
<dbReference type="STRING" id="4536.A0A0E0G0L2"/>
<dbReference type="InterPro" id="IPR012334">
    <property type="entry name" value="Pectin_lyas_fold"/>
</dbReference>
<evidence type="ECO:0000256" key="8">
    <source>
        <dbReference type="ARBA" id="ARBA00022737"/>
    </source>
</evidence>
<dbReference type="InterPro" id="IPR021196">
    <property type="entry name" value="PdxT/SNO_CS"/>
</dbReference>
<evidence type="ECO:0000313" key="19">
    <source>
        <dbReference type="EnsemblPlants" id="ONIVA02G02310.1"/>
    </source>
</evidence>
<dbReference type="Pfam" id="PF01174">
    <property type="entry name" value="SNO"/>
    <property type="match status" value="1"/>
</dbReference>
<dbReference type="Gene3D" id="3.40.50.880">
    <property type="match status" value="1"/>
</dbReference>
<dbReference type="InterPro" id="IPR029062">
    <property type="entry name" value="Class_I_gatase-like"/>
</dbReference>
<dbReference type="PANTHER" id="PTHR31375">
    <property type="match status" value="1"/>
</dbReference>
<reference evidence="19" key="1">
    <citation type="submission" date="2015-04" db="UniProtKB">
        <authorList>
            <consortium name="EnsemblPlants"/>
        </authorList>
    </citation>
    <scope>IDENTIFICATION</scope>
    <source>
        <strain evidence="19">SL10</strain>
    </source>
</reference>
<dbReference type="Gene3D" id="3.30.40.10">
    <property type="entry name" value="Zinc/RING finger domain, C3HC4 (zinc finger)"/>
    <property type="match status" value="1"/>
</dbReference>
<dbReference type="GO" id="GO:0004650">
    <property type="term" value="F:polygalacturonase activity"/>
    <property type="evidence" value="ECO:0007669"/>
    <property type="project" value="UniProtKB-EC"/>
</dbReference>
<organism evidence="19">
    <name type="scientific">Oryza nivara</name>
    <name type="common">Indian wild rice</name>
    <name type="synonym">Oryza sativa f. spontanea</name>
    <dbReference type="NCBI Taxonomy" id="4536"/>
    <lineage>
        <taxon>Eukaryota</taxon>
        <taxon>Viridiplantae</taxon>
        <taxon>Streptophyta</taxon>
        <taxon>Embryophyta</taxon>
        <taxon>Tracheophyta</taxon>
        <taxon>Spermatophyta</taxon>
        <taxon>Magnoliopsida</taxon>
        <taxon>Liliopsida</taxon>
        <taxon>Poales</taxon>
        <taxon>Poaceae</taxon>
        <taxon>BOP clade</taxon>
        <taxon>Oryzoideae</taxon>
        <taxon>Oryzeae</taxon>
        <taxon>Oryzinae</taxon>
        <taxon>Oryza</taxon>
    </lineage>
</organism>
<dbReference type="AlphaFoldDB" id="A0A0E0G0L2"/>
<feature type="active site" evidence="14">
    <location>
        <position position="569"/>
    </location>
</feature>
<protein>
    <recommendedName>
        <fullName evidence="4">endo-polygalacturonase</fullName>
        <ecNumber evidence="4">3.2.1.15</ecNumber>
    </recommendedName>
</protein>
<reference evidence="19" key="2">
    <citation type="submission" date="2018-04" db="EMBL/GenBank/DDBJ databases">
        <title>OnivRS2 (Oryza nivara Reference Sequence Version 2).</title>
        <authorList>
            <person name="Zhang J."/>
            <person name="Kudrna D."/>
            <person name="Lee S."/>
            <person name="Talag J."/>
            <person name="Rajasekar S."/>
            <person name="Welchert J."/>
            <person name="Hsing Y.-I."/>
            <person name="Wing R.A."/>
        </authorList>
    </citation>
    <scope>NUCLEOTIDE SEQUENCE [LARGE SCALE GENOMIC DNA]</scope>
    <source>
        <strain evidence="19">SL10</strain>
    </source>
</reference>
<feature type="region of interest" description="Disordered" evidence="17">
    <location>
        <begin position="317"/>
        <end position="338"/>
    </location>
</feature>
<dbReference type="GO" id="GO:0042823">
    <property type="term" value="P:pyridoxal phosphate biosynthetic process"/>
    <property type="evidence" value="ECO:0007669"/>
    <property type="project" value="InterPro"/>
</dbReference>
<dbReference type="InterPro" id="IPR002161">
    <property type="entry name" value="PdxT/SNO"/>
</dbReference>
<feature type="coiled-coil region" evidence="16">
    <location>
        <begin position="98"/>
        <end position="125"/>
    </location>
</feature>
<feature type="region of interest" description="Disordered" evidence="17">
    <location>
        <begin position="762"/>
        <end position="791"/>
    </location>
</feature>
<keyword evidence="5" id="KW-0134">Cell wall</keyword>
<dbReference type="Pfam" id="PF00295">
    <property type="entry name" value="Glyco_hydro_28"/>
    <property type="match status" value="1"/>
</dbReference>
<keyword evidence="11" id="KW-0961">Cell wall biogenesis/degradation</keyword>
<dbReference type="PROSITE" id="PS50089">
    <property type="entry name" value="ZF_RING_2"/>
    <property type="match status" value="1"/>
</dbReference>
<dbReference type="eggNOG" id="KOG1100">
    <property type="taxonomic scope" value="Eukaryota"/>
</dbReference>
<dbReference type="PROSITE" id="PS51130">
    <property type="entry name" value="PDXT_SNO_2"/>
    <property type="match status" value="1"/>
</dbReference>
<dbReference type="eggNOG" id="KOG3210">
    <property type="taxonomic scope" value="Eukaryota"/>
</dbReference>
<dbReference type="GO" id="GO:0004359">
    <property type="term" value="F:glutaminase activity"/>
    <property type="evidence" value="ECO:0007669"/>
    <property type="project" value="InterPro"/>
</dbReference>
<evidence type="ECO:0000256" key="13">
    <source>
        <dbReference type="PROSITE-ProRule" id="PRU00175"/>
    </source>
</evidence>
<evidence type="ECO:0000256" key="3">
    <source>
        <dbReference type="ARBA" id="ARBA00008834"/>
    </source>
</evidence>
<keyword evidence="10 15" id="KW-0326">Glycosidase</keyword>
<evidence type="ECO:0000256" key="4">
    <source>
        <dbReference type="ARBA" id="ARBA00012736"/>
    </source>
</evidence>
<evidence type="ECO:0000256" key="14">
    <source>
        <dbReference type="PROSITE-ProRule" id="PRU10052"/>
    </source>
</evidence>
<evidence type="ECO:0000313" key="20">
    <source>
        <dbReference type="Proteomes" id="UP000006591"/>
    </source>
</evidence>
<dbReference type="Gramene" id="ONIVA02G02310.1">
    <property type="protein sequence ID" value="ONIVA02G02310.1"/>
    <property type="gene ID" value="ONIVA02G02310"/>
</dbReference>
<dbReference type="Pfam" id="PF13920">
    <property type="entry name" value="zf-C3HC4_3"/>
    <property type="match status" value="1"/>
</dbReference>
<dbReference type="GO" id="GO:0008270">
    <property type="term" value="F:zinc ion binding"/>
    <property type="evidence" value="ECO:0007669"/>
    <property type="project" value="UniProtKB-KW"/>
</dbReference>
<dbReference type="GO" id="GO:0005975">
    <property type="term" value="P:carbohydrate metabolic process"/>
    <property type="evidence" value="ECO:0007669"/>
    <property type="project" value="InterPro"/>
</dbReference>
<dbReference type="SUPFAM" id="SSF51126">
    <property type="entry name" value="Pectin lyase-like"/>
    <property type="match status" value="1"/>
</dbReference>
<evidence type="ECO:0000256" key="2">
    <source>
        <dbReference type="ARBA" id="ARBA00008345"/>
    </source>
</evidence>
<dbReference type="PROSITE" id="PS01236">
    <property type="entry name" value="PDXT_SNO_1"/>
    <property type="match status" value="1"/>
</dbReference>
<dbReference type="InterPro" id="IPR006626">
    <property type="entry name" value="PbH1"/>
</dbReference>
<dbReference type="InterPro" id="IPR013083">
    <property type="entry name" value="Znf_RING/FYVE/PHD"/>
</dbReference>
<dbReference type="EC" id="3.2.1.15" evidence="4"/>
<dbReference type="PROSITE" id="PS00502">
    <property type="entry name" value="POLYGALACTURONASE"/>
    <property type="match status" value="1"/>
</dbReference>
<comment type="similarity">
    <text evidence="3 15">Belongs to the glycosyl hydrolase 28 family.</text>
</comment>
<evidence type="ECO:0000256" key="1">
    <source>
        <dbReference type="ARBA" id="ARBA00004191"/>
    </source>
</evidence>
<evidence type="ECO:0000256" key="11">
    <source>
        <dbReference type="ARBA" id="ARBA00023316"/>
    </source>
</evidence>
<dbReference type="InterPro" id="IPR000743">
    <property type="entry name" value="Glyco_hydro_28"/>
</dbReference>
<comment type="catalytic activity">
    <reaction evidence="12">
        <text>(1,4-alpha-D-galacturonosyl)n+m + H2O = (1,4-alpha-D-galacturonosyl)n + (1,4-alpha-D-galacturonosyl)m.</text>
        <dbReference type="EC" id="3.2.1.15"/>
    </reaction>
</comment>
<keyword evidence="13" id="KW-0862">Zinc</keyword>
<dbReference type="SUPFAM" id="SSF52317">
    <property type="entry name" value="Class I glutamine amidotransferase-like"/>
    <property type="match status" value="1"/>
</dbReference>
<feature type="compositionally biased region" description="Acidic residues" evidence="17">
    <location>
        <begin position="320"/>
        <end position="338"/>
    </location>
</feature>
<comment type="subcellular location">
    <subcellularLocation>
        <location evidence="1">Secreted</location>
        <location evidence="1">Cell wall</location>
    </subcellularLocation>
</comment>
<evidence type="ECO:0000256" key="16">
    <source>
        <dbReference type="SAM" id="Coils"/>
    </source>
</evidence>
<dbReference type="InterPro" id="IPR011050">
    <property type="entry name" value="Pectin_lyase_fold/virulence"/>
</dbReference>
<keyword evidence="20" id="KW-1185">Reference proteome</keyword>
<dbReference type="PROSITE" id="PS51274">
    <property type="entry name" value="GATASE_COBBQ"/>
    <property type="match status" value="1"/>
</dbReference>
<dbReference type="FunFam" id="2.160.20.10:FF:000032">
    <property type="entry name" value="Pectin lyase-like superfamily protein"/>
    <property type="match status" value="1"/>
</dbReference>
<feature type="region of interest" description="Disordered" evidence="17">
    <location>
        <begin position="726"/>
        <end position="745"/>
    </location>
</feature>
<comment type="similarity">
    <text evidence="2">Belongs to the glutaminase PdxT/SNO family.</text>
</comment>
<name>A0A0E0G0L2_ORYNI</name>
<evidence type="ECO:0000256" key="17">
    <source>
        <dbReference type="SAM" id="MobiDB-lite"/>
    </source>
</evidence>
<accession>A0A0E0G0L2</accession>
<sequence>MDGEMFGSGHWGGSFPYASIPKESQFVFDAKASPLQLQLFGSAAAMEHPMMVCAVPRGTTFGPTGMMVEQLVKCMKDVKQRQMVEFLASLERGVGKKLKEKELEVEAMNRKSKELNEQIRQVALEVQSWQSVALHNQSVANSMKSKLMQMVAHSSNLTREGSGDSEVDNTASSQNVNAVPGGFFQSGLLGINSMADGGLGACRLCRMKEAAVLVMPCRHLCLCADCEKNADVCPICRFPKSCSVEINIETMEAVGGRRRRPRTMLFLVLVALMVIMAMAKTASGGGGDDGGAGGDHDHDHKQFLKLWNGRGGADAKEDYLNWDDDDDDDEDEDEEEEEAEQVMAWAAKCRPPAGRNVVNVDSFGAAGDGCSDDTEAFLNAWKKACSLNNAVFLVPGGRRYKVGAARFIGPCKNRMIIQIQGTIVAPDEPSEWDPASPRLWLLFSGLAGARIQGGGLIDGSGSKWWANSCKIDRSKALTIDSCRGVSVRNLRLQNAQQMHLTVSRSRDVRLAGVRVDSPEDSPNTDGIHVADSTAVTIQSCRIATGDDCISISNGSFAVRMRDIDCGPGHGISIGSLGQGGAFAAVDGVSLDGARVARAQNGVRIKTWQGGAGYVRNVRFAGVRVDGVDHPIVIDQFYCDATRPCRNRTSNVRVSGVVFRNITGTARRAEAIRLACSDAVPCVGIVLSDIDLRREDGGGEVQTVCNCAMGFDDGRVSPAADCLRTSPCGGMSPDDYHPDDKDDDDEPISVEVEVEARACGGRRHGNVLLPSTSSHPPIQSQSHTSQREREKRRGAAAAAAAMAVVGVLALQGSFNEHLAALRRIGVRGVEVRKPEQLQGLDSLIIPGGESTTMAKLANYHNLFPALREFVGTGRPVWGTCAGLIFLANKAVGQKSGGQELIGGLDCTVHRNFFGSQLQSFETELSVPMLAEKEGGSDTCRGEEVYSKDRLAKL</sequence>
<dbReference type="NCBIfam" id="TIGR03800">
    <property type="entry name" value="PLP_synth_Pdx2"/>
    <property type="match status" value="1"/>
</dbReference>
<keyword evidence="7" id="KW-0732">Signal</keyword>
<evidence type="ECO:0000256" key="12">
    <source>
        <dbReference type="ARBA" id="ARBA00034074"/>
    </source>
</evidence>
<dbReference type="SMART" id="SM00710">
    <property type="entry name" value="PbH1"/>
    <property type="match status" value="5"/>
</dbReference>
<keyword evidence="6" id="KW-0964">Secreted</keyword>
<evidence type="ECO:0000256" key="15">
    <source>
        <dbReference type="RuleBase" id="RU361169"/>
    </source>
</evidence>
<evidence type="ECO:0000259" key="18">
    <source>
        <dbReference type="PROSITE" id="PS50089"/>
    </source>
</evidence>
<dbReference type="EnsemblPlants" id="ONIVA02G02310.1">
    <property type="protein sequence ID" value="ONIVA02G02310.1"/>
    <property type="gene ID" value="ONIVA02G02310"/>
</dbReference>
<evidence type="ECO:0000256" key="10">
    <source>
        <dbReference type="ARBA" id="ARBA00023295"/>
    </source>
</evidence>
<dbReference type="GO" id="GO:0071555">
    <property type="term" value="P:cell wall organization"/>
    <property type="evidence" value="ECO:0007669"/>
    <property type="project" value="UniProtKB-KW"/>
</dbReference>
<proteinExistence type="inferred from homology"/>
<feature type="compositionally biased region" description="Polar residues" evidence="17">
    <location>
        <begin position="768"/>
        <end position="783"/>
    </location>
</feature>
<dbReference type="Proteomes" id="UP000006591">
    <property type="component" value="Chromosome 2"/>
</dbReference>
<keyword evidence="9 15" id="KW-0378">Hydrolase</keyword>
<keyword evidence="16" id="KW-0175">Coiled coil</keyword>
<evidence type="ECO:0000256" key="7">
    <source>
        <dbReference type="ARBA" id="ARBA00022729"/>
    </source>
</evidence>
<keyword evidence="13" id="KW-0863">Zinc-finger</keyword>
<keyword evidence="13" id="KW-0479">Metal-binding</keyword>